<dbReference type="InterPro" id="IPR029058">
    <property type="entry name" value="AB_hydrolase_fold"/>
</dbReference>
<evidence type="ECO:0000313" key="1">
    <source>
        <dbReference type="EMBL" id="CAB4676438.1"/>
    </source>
</evidence>
<dbReference type="Gene3D" id="3.40.50.1820">
    <property type="entry name" value="alpha/beta hydrolase"/>
    <property type="match status" value="1"/>
</dbReference>
<sequence>MELTLPLAKDYWLDTHKMFTNLGSFADLEKVLDFSPPSIPNIDTAGLIKLFGQLPKFPTDFQIQRGKSHSHDGVTITEISWSTGYGPRTEAYLLVPDGVNTPLPGALFLHSHDDVKEFGKEKVVDGVGELPESAAWVKRDHYGNRGAANVLAKKGFAVLAFDSFMWGSRRFKMEDMPARLIELLGAKDYERLSVMHESMALSKYLSLFGATLAGLLNFDDRVALEIAKSLPEITDSISAVGLSGGGCRAVYLHATSPELNAVVCVGAMATYKSMLPTHIAPHSWMFFPQGLAAKSDWPGLCTINTTPLYVQYCGEDQLFTKEGMRDADSALKNAFAKSEGNYKSDTYPVRHSFTVEMQVSAFDWLKGLTKNG</sequence>
<evidence type="ECO:0000313" key="4">
    <source>
        <dbReference type="EMBL" id="CAB4899066.1"/>
    </source>
</evidence>
<dbReference type="EMBL" id="CAFBMA010000010">
    <property type="protein sequence ID" value="CAB4899066.1"/>
    <property type="molecule type" value="Genomic_DNA"/>
</dbReference>
<dbReference type="EMBL" id="CAFBNU010000012">
    <property type="protein sequence ID" value="CAB4966846.1"/>
    <property type="molecule type" value="Genomic_DNA"/>
</dbReference>
<dbReference type="EMBL" id="CAFBPT010000010">
    <property type="protein sequence ID" value="CAB5032133.1"/>
    <property type="molecule type" value="Genomic_DNA"/>
</dbReference>
<evidence type="ECO:0000313" key="3">
    <source>
        <dbReference type="EMBL" id="CAB4825883.1"/>
    </source>
</evidence>
<dbReference type="AlphaFoldDB" id="A0A6J6MTK2"/>
<proteinExistence type="predicted"/>
<dbReference type="InterPro" id="IPR050261">
    <property type="entry name" value="FrsA_esterase"/>
</dbReference>
<dbReference type="PANTHER" id="PTHR22946:SF8">
    <property type="entry name" value="ACETYL XYLAN ESTERASE DOMAIN-CONTAINING PROTEIN"/>
    <property type="match status" value="1"/>
</dbReference>
<accession>A0A6J6MTK2</accession>
<evidence type="ECO:0000313" key="6">
    <source>
        <dbReference type="EMBL" id="CAB5032133.1"/>
    </source>
</evidence>
<evidence type="ECO:0000313" key="2">
    <source>
        <dbReference type="EMBL" id="CAB4710043.1"/>
    </source>
</evidence>
<protein>
    <submittedName>
        <fullName evidence="1">Unannotated protein</fullName>
    </submittedName>
</protein>
<organism evidence="1">
    <name type="scientific">freshwater metagenome</name>
    <dbReference type="NCBI Taxonomy" id="449393"/>
    <lineage>
        <taxon>unclassified sequences</taxon>
        <taxon>metagenomes</taxon>
        <taxon>ecological metagenomes</taxon>
    </lineage>
</organism>
<name>A0A6J6MTK2_9ZZZZ</name>
<dbReference type="EMBL" id="CAEZYD010000008">
    <property type="protein sequence ID" value="CAB4710043.1"/>
    <property type="molecule type" value="Genomic_DNA"/>
</dbReference>
<dbReference type="SUPFAM" id="SSF53474">
    <property type="entry name" value="alpha/beta-Hydrolases"/>
    <property type="match status" value="1"/>
</dbReference>
<dbReference type="EMBL" id="CAFAAZ010000012">
    <property type="protein sequence ID" value="CAB4825883.1"/>
    <property type="molecule type" value="Genomic_DNA"/>
</dbReference>
<dbReference type="PANTHER" id="PTHR22946">
    <property type="entry name" value="DIENELACTONE HYDROLASE DOMAIN-CONTAINING PROTEIN-RELATED"/>
    <property type="match status" value="1"/>
</dbReference>
<reference evidence="1" key="1">
    <citation type="submission" date="2020-05" db="EMBL/GenBank/DDBJ databases">
        <authorList>
            <person name="Chiriac C."/>
            <person name="Salcher M."/>
            <person name="Ghai R."/>
            <person name="Kavagutti S V."/>
        </authorList>
    </citation>
    <scope>NUCLEOTIDE SEQUENCE</scope>
</reference>
<gene>
    <name evidence="1" type="ORF">UFOPK2343_00753</name>
    <name evidence="2" type="ORF">UFOPK2652_00737</name>
    <name evidence="3" type="ORF">UFOPK3128_01148</name>
    <name evidence="4" type="ORF">UFOPK3511_00929</name>
    <name evidence="5" type="ORF">UFOPK3880_01047</name>
    <name evidence="6" type="ORF">UFOPK4146_01109</name>
</gene>
<dbReference type="EMBL" id="CAEZXD010000017">
    <property type="protein sequence ID" value="CAB4676438.1"/>
    <property type="molecule type" value="Genomic_DNA"/>
</dbReference>
<evidence type="ECO:0000313" key="5">
    <source>
        <dbReference type="EMBL" id="CAB4966846.1"/>
    </source>
</evidence>